<protein>
    <submittedName>
        <fullName evidence="2">Uncharacterized protein</fullName>
    </submittedName>
</protein>
<evidence type="ECO:0000313" key="3">
    <source>
        <dbReference type="Proteomes" id="UP000824082"/>
    </source>
</evidence>
<organism evidence="2 3">
    <name type="scientific">Candidatus Egerieicola faecale</name>
    <dbReference type="NCBI Taxonomy" id="2840774"/>
    <lineage>
        <taxon>Bacteria</taxon>
        <taxon>Bacillati</taxon>
        <taxon>Bacillota</taxon>
        <taxon>Clostridia</taxon>
        <taxon>Eubacteriales</taxon>
        <taxon>Oscillospiraceae</taxon>
        <taxon>Oscillospiraceae incertae sedis</taxon>
        <taxon>Candidatus Egerieicola</taxon>
    </lineage>
</organism>
<name>A0A9D1LKC7_9FIRM</name>
<feature type="compositionally biased region" description="Low complexity" evidence="1">
    <location>
        <begin position="51"/>
        <end position="105"/>
    </location>
</feature>
<sequence>MAVLLCAAMLLLGGCAGQTDDAPSPTVSREEGTSSAVSQTESALEASATVQPASPEVSQPEESSQAESSALEETNSSAPEAAAPETTAAPTTTTPQAAPSTQTTACQHSFHDEGYSGSCSQPGRHIYVCTKCGYTEYGEEIPPQHDGKYICEVCGLPLRDGGPAFNRHCLYEWITQNGTYDDIHGYTYRWDYIDANGAYYSIAASCSQWGTLELHYYPTDGRKLNSVLREGSNSIEFYFYGDYASGNFTIPVSQLSHSMAVMADGFSLDSDAPENYTQEQFQNEFAVTISQMLDTFNGQLLPQVEFHLADLGFTSW</sequence>
<dbReference type="Proteomes" id="UP000824082">
    <property type="component" value="Unassembled WGS sequence"/>
</dbReference>
<gene>
    <name evidence="2" type="ORF">IAD19_05060</name>
</gene>
<feature type="region of interest" description="Disordered" evidence="1">
    <location>
        <begin position="15"/>
        <end position="105"/>
    </location>
</feature>
<accession>A0A9D1LKC7</accession>
<evidence type="ECO:0000256" key="1">
    <source>
        <dbReference type="SAM" id="MobiDB-lite"/>
    </source>
</evidence>
<comment type="caution">
    <text evidence="2">The sequence shown here is derived from an EMBL/GenBank/DDBJ whole genome shotgun (WGS) entry which is preliminary data.</text>
</comment>
<reference evidence="2" key="1">
    <citation type="submission" date="2020-10" db="EMBL/GenBank/DDBJ databases">
        <authorList>
            <person name="Gilroy R."/>
        </authorList>
    </citation>
    <scope>NUCLEOTIDE SEQUENCE</scope>
    <source>
        <strain evidence="2">4509</strain>
    </source>
</reference>
<dbReference type="AlphaFoldDB" id="A0A9D1LKC7"/>
<dbReference type="EMBL" id="DVMX01000100">
    <property type="protein sequence ID" value="HIU41906.1"/>
    <property type="molecule type" value="Genomic_DNA"/>
</dbReference>
<proteinExistence type="predicted"/>
<feature type="compositionally biased region" description="Polar residues" evidence="1">
    <location>
        <begin position="33"/>
        <end position="42"/>
    </location>
</feature>
<reference evidence="2" key="2">
    <citation type="journal article" date="2021" name="PeerJ">
        <title>Extensive microbial diversity within the chicken gut microbiome revealed by metagenomics and culture.</title>
        <authorList>
            <person name="Gilroy R."/>
            <person name="Ravi A."/>
            <person name="Getino M."/>
            <person name="Pursley I."/>
            <person name="Horton D.L."/>
            <person name="Alikhan N.F."/>
            <person name="Baker D."/>
            <person name="Gharbi K."/>
            <person name="Hall N."/>
            <person name="Watson M."/>
            <person name="Adriaenssens E.M."/>
            <person name="Foster-Nyarko E."/>
            <person name="Jarju S."/>
            <person name="Secka A."/>
            <person name="Antonio M."/>
            <person name="Oren A."/>
            <person name="Chaudhuri R.R."/>
            <person name="La Ragione R."/>
            <person name="Hildebrand F."/>
            <person name="Pallen M.J."/>
        </authorList>
    </citation>
    <scope>NUCLEOTIDE SEQUENCE</scope>
    <source>
        <strain evidence="2">4509</strain>
    </source>
</reference>
<evidence type="ECO:0000313" key="2">
    <source>
        <dbReference type="EMBL" id="HIU41906.1"/>
    </source>
</evidence>